<evidence type="ECO:0000313" key="1">
    <source>
        <dbReference type="EMBL" id="CEM28821.1"/>
    </source>
</evidence>
<dbReference type="EMBL" id="CDMZ01001197">
    <property type="protein sequence ID" value="CEM28821.1"/>
    <property type="molecule type" value="Genomic_DNA"/>
</dbReference>
<dbReference type="VEuPathDB" id="CryptoDB:Cvel_21830"/>
<gene>
    <name evidence="1" type="ORF">Cvel_21830</name>
</gene>
<feature type="non-terminal residue" evidence="1">
    <location>
        <position position="1"/>
    </location>
</feature>
<organism evidence="1">
    <name type="scientific">Chromera velia CCMP2878</name>
    <dbReference type="NCBI Taxonomy" id="1169474"/>
    <lineage>
        <taxon>Eukaryota</taxon>
        <taxon>Sar</taxon>
        <taxon>Alveolata</taxon>
        <taxon>Colpodellida</taxon>
        <taxon>Chromeraceae</taxon>
        <taxon>Chromera</taxon>
    </lineage>
</organism>
<name>A0A0G4GH70_9ALVE</name>
<reference evidence="1" key="1">
    <citation type="submission" date="2014-11" db="EMBL/GenBank/DDBJ databases">
        <authorList>
            <person name="Otto D Thomas"/>
            <person name="Naeem Raeece"/>
        </authorList>
    </citation>
    <scope>NUCLEOTIDE SEQUENCE</scope>
</reference>
<accession>A0A0G4GH70</accession>
<proteinExistence type="predicted"/>
<dbReference type="AlphaFoldDB" id="A0A0G4GH70"/>
<protein>
    <submittedName>
        <fullName evidence="1">Uncharacterized protein</fullName>
    </submittedName>
</protein>
<sequence>GRGGGHARVGSVLCGRDSDSVLLLGLTSGTFMEEKKSKVKTFCLQYSLQQQCKN</sequence>